<dbReference type="AlphaFoldDB" id="A0A1J5SMF0"/>
<keyword evidence="1" id="KW-0812">Transmembrane</keyword>
<dbReference type="EMBL" id="MLJW01000051">
    <property type="protein sequence ID" value="OIR05269.1"/>
    <property type="molecule type" value="Genomic_DNA"/>
</dbReference>
<evidence type="ECO:0000256" key="1">
    <source>
        <dbReference type="SAM" id="Phobius"/>
    </source>
</evidence>
<keyword evidence="1" id="KW-1133">Transmembrane helix</keyword>
<keyword evidence="1" id="KW-0472">Membrane</keyword>
<name>A0A1J5SMF0_9ZZZZ</name>
<protein>
    <submittedName>
        <fullName evidence="2">Uncharacterized protein</fullName>
    </submittedName>
</protein>
<evidence type="ECO:0000313" key="2">
    <source>
        <dbReference type="EMBL" id="OIR05269.1"/>
    </source>
</evidence>
<comment type="caution">
    <text evidence="2">The sequence shown here is derived from an EMBL/GenBank/DDBJ whole genome shotgun (WGS) entry which is preliminary data.</text>
</comment>
<accession>A0A1J5SMF0</accession>
<organism evidence="2">
    <name type="scientific">mine drainage metagenome</name>
    <dbReference type="NCBI Taxonomy" id="410659"/>
    <lineage>
        <taxon>unclassified sequences</taxon>
        <taxon>metagenomes</taxon>
        <taxon>ecological metagenomes</taxon>
    </lineage>
</organism>
<sequence length="108" mass="11523">MKPSRRALDAAGWTGSIIGLILMPKCGLCISAYLLIGSSALWAGHELCGGSCGPLSAFVGRLHLPPVVTLGLTALSTGWIFWKTGALALRLVRARLTRRRDPVTHQES</sequence>
<feature type="transmembrane region" description="Helical" evidence="1">
    <location>
        <begin position="67"/>
        <end position="92"/>
    </location>
</feature>
<reference evidence="2" key="1">
    <citation type="submission" date="2016-10" db="EMBL/GenBank/DDBJ databases">
        <title>Sequence of Gallionella enrichment culture.</title>
        <authorList>
            <person name="Poehlein A."/>
            <person name="Muehling M."/>
            <person name="Daniel R."/>
        </authorList>
    </citation>
    <scope>NUCLEOTIDE SEQUENCE</scope>
</reference>
<proteinExistence type="predicted"/>
<feature type="transmembrane region" description="Helical" evidence="1">
    <location>
        <begin position="12"/>
        <end position="36"/>
    </location>
</feature>
<gene>
    <name evidence="2" type="ORF">GALL_125810</name>
</gene>